<dbReference type="InterPro" id="IPR038987">
    <property type="entry name" value="MoeA-like"/>
</dbReference>
<accession>A0A5C5Z0T3</accession>
<comment type="caution">
    <text evidence="6">The sequence shown here is derived from an EMBL/GenBank/DDBJ whole genome shotgun (WGS) entry which is preliminary data.</text>
</comment>
<dbReference type="PANTHER" id="PTHR10192:SF5">
    <property type="entry name" value="GEPHYRIN"/>
    <property type="match status" value="1"/>
</dbReference>
<dbReference type="OrthoDB" id="9804758at2"/>
<dbReference type="SUPFAM" id="SSF63867">
    <property type="entry name" value="MoeA C-terminal domain-like"/>
    <property type="match status" value="1"/>
</dbReference>
<proteinExistence type="inferred from homology"/>
<dbReference type="EC" id="2.10.1.1" evidence="4"/>
<organism evidence="6 7">
    <name type="scientific">Novipirellula herctigrandis</name>
    <dbReference type="NCBI Taxonomy" id="2527986"/>
    <lineage>
        <taxon>Bacteria</taxon>
        <taxon>Pseudomonadati</taxon>
        <taxon>Planctomycetota</taxon>
        <taxon>Planctomycetia</taxon>
        <taxon>Pirellulales</taxon>
        <taxon>Pirellulaceae</taxon>
        <taxon>Novipirellula</taxon>
    </lineage>
</organism>
<keyword evidence="4" id="KW-0460">Magnesium</keyword>
<dbReference type="InterPro" id="IPR036688">
    <property type="entry name" value="MoeA_C_domain_IV_sf"/>
</dbReference>
<dbReference type="InterPro" id="IPR036425">
    <property type="entry name" value="MoaB/Mog-like_dom_sf"/>
</dbReference>
<keyword evidence="4 6" id="KW-0808">Transferase</keyword>
<dbReference type="Gene3D" id="2.170.190.11">
    <property type="entry name" value="Molybdopterin biosynthesis moea protein, domain 3"/>
    <property type="match status" value="1"/>
</dbReference>
<dbReference type="GO" id="GO:0006777">
    <property type="term" value="P:Mo-molybdopterin cofactor biosynthetic process"/>
    <property type="evidence" value="ECO:0007669"/>
    <property type="project" value="UniProtKB-UniRule"/>
</dbReference>
<keyword evidence="4" id="KW-0501">Molybdenum cofactor biosynthesis</keyword>
<dbReference type="AlphaFoldDB" id="A0A5C5Z0T3"/>
<evidence type="ECO:0000313" key="6">
    <source>
        <dbReference type="EMBL" id="TWT80924.1"/>
    </source>
</evidence>
<dbReference type="CDD" id="cd00887">
    <property type="entry name" value="MoeA"/>
    <property type="match status" value="1"/>
</dbReference>
<comment type="catalytic activity">
    <reaction evidence="3">
        <text>adenylyl-molybdopterin + molybdate = Mo-molybdopterin + AMP + H(+)</text>
        <dbReference type="Rhea" id="RHEA:35047"/>
        <dbReference type="ChEBI" id="CHEBI:15378"/>
        <dbReference type="ChEBI" id="CHEBI:36264"/>
        <dbReference type="ChEBI" id="CHEBI:62727"/>
        <dbReference type="ChEBI" id="CHEBI:71302"/>
        <dbReference type="ChEBI" id="CHEBI:456215"/>
        <dbReference type="EC" id="2.10.1.1"/>
    </reaction>
</comment>
<dbReference type="InterPro" id="IPR001453">
    <property type="entry name" value="MoaB/Mog_dom"/>
</dbReference>
<evidence type="ECO:0000256" key="2">
    <source>
        <dbReference type="ARBA" id="ARBA00010763"/>
    </source>
</evidence>
<comment type="similarity">
    <text evidence="2 4">Belongs to the MoeA family.</text>
</comment>
<evidence type="ECO:0000259" key="5">
    <source>
        <dbReference type="SMART" id="SM00852"/>
    </source>
</evidence>
<dbReference type="GO" id="GO:0061599">
    <property type="term" value="F:molybdopterin molybdotransferase activity"/>
    <property type="evidence" value="ECO:0007669"/>
    <property type="project" value="UniProtKB-UniRule"/>
</dbReference>
<gene>
    <name evidence="6" type="primary">moeA</name>
    <name evidence="6" type="ORF">CA13_23700</name>
</gene>
<dbReference type="Proteomes" id="UP000315010">
    <property type="component" value="Unassembled WGS sequence"/>
</dbReference>
<dbReference type="PANTHER" id="PTHR10192">
    <property type="entry name" value="MOLYBDOPTERIN BIOSYNTHESIS PROTEIN"/>
    <property type="match status" value="1"/>
</dbReference>
<dbReference type="Gene3D" id="2.40.340.10">
    <property type="entry name" value="MoeA, C-terminal, domain IV"/>
    <property type="match status" value="1"/>
</dbReference>
<dbReference type="UniPathway" id="UPA00344"/>
<sequence>MKYQTPDAAIDGLAKLLATVCVQSSTRQQVGRILAQDIVADRDSPAADVSAMDGYAIRVSDLKRSGPIPVRGESSAGGPPPEMQSGSIVRIFTGAVIPDGCEAVVRREDTKESDREIVFLEAAITTRAGDNIRRAGENAKMGGVVVNAGTKVTAATAATMTSVGAYQADLYAPVRVIVLTTGDEVGRFENESPKPWQLRNSNRDSIVSFLSAQPWIDVVEPSHCHDDRDVLTRSLADCLQRADAVLVSGGVSKGDYDYVPDVIRENGAEIVFHGLPIRPGKPILGAATSGGKLILGLPGNPVSAIVGAKRFAEPLLAKMSGQTDWKTPRPILRLKDFGDKTLPLVWMRLVRIVGQGVCELVPSQGSGDLVSLGQSSGFVEIPRGESGEGPWPFYAW</sequence>
<dbReference type="Gene3D" id="3.40.980.10">
    <property type="entry name" value="MoaB/Mog-like domain"/>
    <property type="match status" value="1"/>
</dbReference>
<keyword evidence="7" id="KW-1185">Reference proteome</keyword>
<dbReference type="GO" id="GO:0046872">
    <property type="term" value="F:metal ion binding"/>
    <property type="evidence" value="ECO:0007669"/>
    <property type="project" value="UniProtKB-UniRule"/>
</dbReference>
<feature type="domain" description="MoaB/Mog" evidence="5">
    <location>
        <begin position="177"/>
        <end position="318"/>
    </location>
</feature>
<dbReference type="Gene3D" id="3.90.105.10">
    <property type="entry name" value="Molybdopterin biosynthesis moea protein, domain 2"/>
    <property type="match status" value="1"/>
</dbReference>
<evidence type="ECO:0000256" key="4">
    <source>
        <dbReference type="RuleBase" id="RU365090"/>
    </source>
</evidence>
<dbReference type="RefSeq" id="WP_146396275.1">
    <property type="nucleotide sequence ID" value="NZ_SJPJ01000001.1"/>
</dbReference>
<dbReference type="InterPro" id="IPR005110">
    <property type="entry name" value="MoeA_linker/N"/>
</dbReference>
<dbReference type="EMBL" id="SJPJ01000001">
    <property type="protein sequence ID" value="TWT80924.1"/>
    <property type="molecule type" value="Genomic_DNA"/>
</dbReference>
<comment type="pathway">
    <text evidence="4">Cofactor biosynthesis; molybdopterin biosynthesis.</text>
</comment>
<comment type="function">
    <text evidence="1 4">Catalyzes the insertion of molybdate into adenylated molybdopterin with the concomitant release of AMP.</text>
</comment>
<dbReference type="InterPro" id="IPR036135">
    <property type="entry name" value="MoeA_linker/N_sf"/>
</dbReference>
<keyword evidence="4" id="KW-0479">Metal-binding</keyword>
<dbReference type="SUPFAM" id="SSF53218">
    <property type="entry name" value="Molybdenum cofactor biosynthesis proteins"/>
    <property type="match status" value="1"/>
</dbReference>
<evidence type="ECO:0000313" key="7">
    <source>
        <dbReference type="Proteomes" id="UP000315010"/>
    </source>
</evidence>
<name>A0A5C5Z0T3_9BACT</name>
<dbReference type="GO" id="GO:0005829">
    <property type="term" value="C:cytosol"/>
    <property type="evidence" value="ECO:0007669"/>
    <property type="project" value="TreeGrafter"/>
</dbReference>
<evidence type="ECO:0000256" key="3">
    <source>
        <dbReference type="ARBA" id="ARBA00047317"/>
    </source>
</evidence>
<dbReference type="Pfam" id="PF00994">
    <property type="entry name" value="MoCF_biosynth"/>
    <property type="match status" value="1"/>
</dbReference>
<dbReference type="SMART" id="SM00852">
    <property type="entry name" value="MoCF_biosynth"/>
    <property type="match status" value="1"/>
</dbReference>
<reference evidence="6 7" key="1">
    <citation type="submission" date="2019-02" db="EMBL/GenBank/DDBJ databases">
        <title>Deep-cultivation of Planctomycetes and their phenomic and genomic characterization uncovers novel biology.</title>
        <authorList>
            <person name="Wiegand S."/>
            <person name="Jogler M."/>
            <person name="Boedeker C."/>
            <person name="Pinto D."/>
            <person name="Vollmers J."/>
            <person name="Rivas-Marin E."/>
            <person name="Kohn T."/>
            <person name="Peeters S.H."/>
            <person name="Heuer A."/>
            <person name="Rast P."/>
            <person name="Oberbeckmann S."/>
            <person name="Bunk B."/>
            <person name="Jeske O."/>
            <person name="Meyerdierks A."/>
            <person name="Storesund J.E."/>
            <person name="Kallscheuer N."/>
            <person name="Luecker S."/>
            <person name="Lage O.M."/>
            <person name="Pohl T."/>
            <person name="Merkel B.J."/>
            <person name="Hornburger P."/>
            <person name="Mueller R.-W."/>
            <person name="Bruemmer F."/>
            <person name="Labrenz M."/>
            <person name="Spormann A.M."/>
            <person name="Op Den Camp H."/>
            <person name="Overmann J."/>
            <person name="Amann R."/>
            <person name="Jetten M.S.M."/>
            <person name="Mascher T."/>
            <person name="Medema M.H."/>
            <person name="Devos D.P."/>
            <person name="Kaster A.-K."/>
            <person name="Ovreas L."/>
            <person name="Rohde M."/>
            <person name="Galperin M.Y."/>
            <person name="Jogler C."/>
        </authorList>
    </citation>
    <scope>NUCLEOTIDE SEQUENCE [LARGE SCALE GENOMIC DNA]</scope>
    <source>
        <strain evidence="6 7">CA13</strain>
    </source>
</reference>
<keyword evidence="4" id="KW-0500">Molybdenum</keyword>
<protein>
    <recommendedName>
        <fullName evidence="4">Molybdopterin molybdenumtransferase</fullName>
        <ecNumber evidence="4">2.10.1.1</ecNumber>
    </recommendedName>
</protein>
<comment type="cofactor">
    <cofactor evidence="4">
        <name>Mg(2+)</name>
        <dbReference type="ChEBI" id="CHEBI:18420"/>
    </cofactor>
</comment>
<dbReference type="Pfam" id="PF03453">
    <property type="entry name" value="MoeA_N"/>
    <property type="match status" value="1"/>
</dbReference>
<evidence type="ECO:0000256" key="1">
    <source>
        <dbReference type="ARBA" id="ARBA00002901"/>
    </source>
</evidence>
<dbReference type="SUPFAM" id="SSF63882">
    <property type="entry name" value="MoeA N-terminal region -like"/>
    <property type="match status" value="1"/>
</dbReference>